<dbReference type="eggNOG" id="COG3271">
    <property type="taxonomic scope" value="Bacteria"/>
</dbReference>
<evidence type="ECO:0000256" key="5">
    <source>
        <dbReference type="ARBA" id="ARBA00022927"/>
    </source>
</evidence>
<dbReference type="GO" id="GO:0016887">
    <property type="term" value="F:ATP hydrolysis activity"/>
    <property type="evidence" value="ECO:0007669"/>
    <property type="project" value="InterPro"/>
</dbReference>
<gene>
    <name evidence="14" type="ORF">SCE1572_16605</name>
</gene>
<dbReference type="Pfam" id="PF03412">
    <property type="entry name" value="Peptidase_C39"/>
    <property type="match status" value="1"/>
</dbReference>
<evidence type="ECO:0000256" key="9">
    <source>
        <dbReference type="SAM" id="MobiDB-lite"/>
    </source>
</evidence>
<evidence type="ECO:0000313" key="15">
    <source>
        <dbReference type="Proteomes" id="UP000014803"/>
    </source>
</evidence>
<dbReference type="Pfam" id="PF00005">
    <property type="entry name" value="ABC_tran"/>
    <property type="match status" value="1"/>
</dbReference>
<evidence type="ECO:0000256" key="3">
    <source>
        <dbReference type="ARBA" id="ARBA00022741"/>
    </source>
</evidence>
<evidence type="ECO:0000256" key="1">
    <source>
        <dbReference type="ARBA" id="ARBA00004651"/>
    </source>
</evidence>
<dbReference type="AlphaFoldDB" id="S4XU10"/>
<dbReference type="KEGG" id="scu:SCE1572_16605"/>
<feature type="transmembrane region" description="Helical" evidence="10">
    <location>
        <begin position="345"/>
        <end position="367"/>
    </location>
</feature>
<feature type="region of interest" description="Disordered" evidence="9">
    <location>
        <begin position="276"/>
        <end position="300"/>
    </location>
</feature>
<comment type="subcellular location">
    <subcellularLocation>
        <location evidence="1">Cell membrane</location>
        <topology evidence="1">Multi-pass membrane protein</topology>
    </subcellularLocation>
</comment>
<dbReference type="GO" id="GO:0008233">
    <property type="term" value="F:peptidase activity"/>
    <property type="evidence" value="ECO:0007669"/>
    <property type="project" value="InterPro"/>
</dbReference>
<dbReference type="InterPro" id="IPR036640">
    <property type="entry name" value="ABC1_TM_sf"/>
</dbReference>
<dbReference type="GO" id="GO:0140359">
    <property type="term" value="F:ABC-type transporter activity"/>
    <property type="evidence" value="ECO:0007669"/>
    <property type="project" value="InterPro"/>
</dbReference>
<feature type="domain" description="ABC transporter" evidence="11">
    <location>
        <begin position="661"/>
        <end position="895"/>
    </location>
</feature>
<feature type="domain" description="Peptidase C39" evidence="13">
    <location>
        <begin position="26"/>
        <end position="152"/>
    </location>
</feature>
<dbReference type="GO" id="GO:0015031">
    <property type="term" value="P:protein transport"/>
    <property type="evidence" value="ECO:0007669"/>
    <property type="project" value="UniProtKB-KW"/>
</dbReference>
<dbReference type="PROSITE" id="PS50990">
    <property type="entry name" value="PEPTIDASE_C39"/>
    <property type="match status" value="1"/>
</dbReference>
<dbReference type="PROSITE" id="PS50929">
    <property type="entry name" value="ABC_TM1F"/>
    <property type="match status" value="1"/>
</dbReference>
<dbReference type="InterPro" id="IPR039421">
    <property type="entry name" value="Type_1_exporter"/>
</dbReference>
<dbReference type="SMART" id="SM00382">
    <property type="entry name" value="AAA"/>
    <property type="match status" value="1"/>
</dbReference>
<dbReference type="InterPro" id="IPR003593">
    <property type="entry name" value="AAA+_ATPase"/>
</dbReference>
<keyword evidence="5" id="KW-0813">Transport</keyword>
<evidence type="ECO:0000256" key="4">
    <source>
        <dbReference type="ARBA" id="ARBA00022840"/>
    </source>
</evidence>
<keyword evidence="5" id="KW-0653">Protein transport</keyword>
<reference evidence="14 15" key="1">
    <citation type="journal article" date="2013" name="Sci. Rep.">
        <title>Extraordinary expansion of a Sorangium cellulosum genome from an alkaline milieu.</title>
        <authorList>
            <person name="Han K."/>
            <person name="Li Z.F."/>
            <person name="Peng R."/>
            <person name="Zhu L.P."/>
            <person name="Zhou T."/>
            <person name="Wang L.G."/>
            <person name="Li S.G."/>
            <person name="Zhang X.B."/>
            <person name="Hu W."/>
            <person name="Wu Z.H."/>
            <person name="Qin N."/>
            <person name="Li Y.Z."/>
        </authorList>
    </citation>
    <scope>NUCLEOTIDE SEQUENCE [LARGE SCALE GENOMIC DNA]</scope>
    <source>
        <strain evidence="14 15">So0157-2</strain>
    </source>
</reference>
<dbReference type="SUPFAM" id="SSF90123">
    <property type="entry name" value="ABC transporter transmembrane region"/>
    <property type="match status" value="1"/>
</dbReference>
<dbReference type="EMBL" id="CP003969">
    <property type="protein sequence ID" value="AGP35979.1"/>
    <property type="molecule type" value="Genomic_DNA"/>
</dbReference>
<protein>
    <recommendedName>
        <fullName evidence="16">ABC transporter permease</fullName>
    </recommendedName>
</protein>
<feature type="transmembrane region" description="Helical" evidence="10">
    <location>
        <begin position="485"/>
        <end position="502"/>
    </location>
</feature>
<evidence type="ECO:0000313" key="14">
    <source>
        <dbReference type="EMBL" id="AGP35979.1"/>
    </source>
</evidence>
<dbReference type="GO" id="GO:0006508">
    <property type="term" value="P:proteolysis"/>
    <property type="evidence" value="ECO:0007669"/>
    <property type="project" value="InterPro"/>
</dbReference>
<keyword evidence="8" id="KW-0080">Bacteriocin transport</keyword>
<evidence type="ECO:0000259" key="13">
    <source>
        <dbReference type="PROSITE" id="PS50990"/>
    </source>
</evidence>
<dbReference type="PANTHER" id="PTHR24221:SF654">
    <property type="entry name" value="ATP-BINDING CASSETTE SUB-FAMILY B MEMBER 6"/>
    <property type="match status" value="1"/>
</dbReference>
<dbReference type="InterPro" id="IPR003439">
    <property type="entry name" value="ABC_transporter-like_ATP-bd"/>
</dbReference>
<dbReference type="PATRIC" id="fig|1254432.3.peg.3738"/>
<keyword evidence="4" id="KW-0067">ATP-binding</keyword>
<dbReference type="PANTHER" id="PTHR24221">
    <property type="entry name" value="ATP-BINDING CASSETTE SUB-FAMILY B"/>
    <property type="match status" value="1"/>
</dbReference>
<feature type="transmembrane region" description="Helical" evidence="10">
    <location>
        <begin position="578"/>
        <end position="603"/>
    </location>
</feature>
<evidence type="ECO:0000256" key="2">
    <source>
        <dbReference type="ARBA" id="ARBA00022692"/>
    </source>
</evidence>
<dbReference type="InterPro" id="IPR011527">
    <property type="entry name" value="ABC1_TM_dom"/>
</dbReference>
<dbReference type="STRING" id="1254432.SCE1572_16605"/>
<dbReference type="Gene3D" id="3.90.70.10">
    <property type="entry name" value="Cysteine proteinases"/>
    <property type="match status" value="1"/>
</dbReference>
<dbReference type="InterPro" id="IPR005074">
    <property type="entry name" value="Peptidase_C39"/>
</dbReference>
<accession>S4XU10</accession>
<dbReference type="GO" id="GO:0005524">
    <property type="term" value="F:ATP binding"/>
    <property type="evidence" value="ECO:0007669"/>
    <property type="project" value="UniProtKB-KW"/>
</dbReference>
<keyword evidence="3" id="KW-0547">Nucleotide-binding</keyword>
<evidence type="ECO:0000256" key="10">
    <source>
        <dbReference type="SAM" id="Phobius"/>
    </source>
</evidence>
<dbReference type="SUPFAM" id="SSF52540">
    <property type="entry name" value="P-loop containing nucleoside triphosphate hydrolases"/>
    <property type="match status" value="1"/>
</dbReference>
<dbReference type="GO" id="GO:0005886">
    <property type="term" value="C:plasma membrane"/>
    <property type="evidence" value="ECO:0007669"/>
    <property type="project" value="UniProtKB-SubCell"/>
</dbReference>
<feature type="domain" description="ABC transmembrane type-1" evidence="12">
    <location>
        <begin position="351"/>
        <end position="592"/>
    </location>
</feature>
<organism evidence="14 15">
    <name type="scientific">Sorangium cellulosum So0157-2</name>
    <dbReference type="NCBI Taxonomy" id="1254432"/>
    <lineage>
        <taxon>Bacteria</taxon>
        <taxon>Pseudomonadati</taxon>
        <taxon>Myxococcota</taxon>
        <taxon>Polyangia</taxon>
        <taxon>Polyangiales</taxon>
        <taxon>Polyangiaceae</taxon>
        <taxon>Sorangium</taxon>
    </lineage>
</organism>
<evidence type="ECO:0000256" key="8">
    <source>
        <dbReference type="ARBA" id="ARBA00043264"/>
    </source>
</evidence>
<sequence length="925" mass="98021">MDAPPARRGAGRPAMKRAFLVPEVLQTSLMDCGPAALKAVLQGFGVEVHYEWLRDRCQTDVDGTSIDALAALGQELGLATAEMVVPHDSFLLPEADCLPAIVVKRGAGDALHFLVVWRRLGPFVQILDPSSGRRWVRAERFLEDMPHFPIPISIERFRRWASSEDALAPLRAKLRALGARGEALIARADADPGWRAFAALDAAVRMAARLVRGGAIARGGEAQRVLEGVFDRALAGEAGAIPKGFFWATEGKAPGKLLVHGAVIVHVAARAPAPAGAPAGASRPAAPPPPSYRGSAAPAAPPVEQAPRAVAAAVLPAPVRRELERPTPSPARLFLSMLRADAGRALALVGVALAASAAIAAIDVVVLRGLFDAVKHVTVEYQRALGLLALVAFAAGALLLELFAAHAVSRLGRALEVRFRAAFLEKLPRLEDRYLRSRPTSDMTARGHAMHLMREAPALFSRIARAALSFAATLVGVLWLYPGGAWLSLVAAAVALAAPYLARRPLVESLMRLRTHAASLERFYLDALLGAVPIRVHGAERAVRREHEALLVEWARTGRLAHAQATAMQAVQGLASTAVAVAIVGGYVASGGPAAALLLLVFWSLRLPVVAQELVAALVGWKNVRNASVRLFAPLAAPEMDLPRAPAPEDGGAAAPGAASIDLRGVSVQAGGHTLLSDVSLSLAAGSHVAIVGTSGAGKSSLLSLLLGWLRASRGEVLVDGQPFDDAAVGRLRRGTAWVDPAVQLWNRTLLENITFGHAGDALARVPLAMSQADLTGVLETLPDGLLSAIGEGGARLSGGQGQRVRLARALMKADARLVLLDEPFRGLERERRRALLARARERWARATLVFVSHDVMDTLGFDRVLVVEGGRVVEDGAPRALMDDPRSRYRALAEADARARDEVWSKGRFRSATMEGGRLIEGAA</sequence>
<dbReference type="GO" id="GO:0034040">
    <property type="term" value="F:ATPase-coupled lipid transmembrane transporter activity"/>
    <property type="evidence" value="ECO:0007669"/>
    <property type="project" value="TreeGrafter"/>
</dbReference>
<dbReference type="eggNOG" id="COG2274">
    <property type="taxonomic scope" value="Bacteria"/>
</dbReference>
<dbReference type="Gene3D" id="1.20.1560.10">
    <property type="entry name" value="ABC transporter type 1, transmembrane domain"/>
    <property type="match status" value="1"/>
</dbReference>
<feature type="transmembrane region" description="Helical" evidence="10">
    <location>
        <begin position="459"/>
        <end position="479"/>
    </location>
</feature>
<dbReference type="Proteomes" id="UP000014803">
    <property type="component" value="Chromosome"/>
</dbReference>
<feature type="transmembrane region" description="Helical" evidence="10">
    <location>
        <begin position="387"/>
        <end position="408"/>
    </location>
</feature>
<dbReference type="HOGENOM" id="CLU_322031_0_0_7"/>
<dbReference type="PROSITE" id="PS50893">
    <property type="entry name" value="ABC_TRANSPORTER_2"/>
    <property type="match status" value="1"/>
</dbReference>
<evidence type="ECO:0000259" key="11">
    <source>
        <dbReference type="PROSITE" id="PS50893"/>
    </source>
</evidence>
<dbReference type="GO" id="GO:0043213">
    <property type="term" value="P:bacteriocin transport"/>
    <property type="evidence" value="ECO:0007669"/>
    <property type="project" value="UniProtKB-KW"/>
</dbReference>
<keyword evidence="7 10" id="KW-0472">Membrane</keyword>
<keyword evidence="2 10" id="KW-0812">Transmembrane</keyword>
<evidence type="ECO:0008006" key="16">
    <source>
        <dbReference type="Google" id="ProtNLM"/>
    </source>
</evidence>
<evidence type="ECO:0000256" key="7">
    <source>
        <dbReference type="ARBA" id="ARBA00023136"/>
    </source>
</evidence>
<evidence type="ECO:0000259" key="12">
    <source>
        <dbReference type="PROSITE" id="PS50929"/>
    </source>
</evidence>
<name>S4XU10_SORCE</name>
<dbReference type="InterPro" id="IPR027417">
    <property type="entry name" value="P-loop_NTPase"/>
</dbReference>
<evidence type="ECO:0000256" key="6">
    <source>
        <dbReference type="ARBA" id="ARBA00022989"/>
    </source>
</evidence>
<dbReference type="Gene3D" id="3.40.50.300">
    <property type="entry name" value="P-loop containing nucleotide triphosphate hydrolases"/>
    <property type="match status" value="1"/>
</dbReference>
<proteinExistence type="predicted"/>
<keyword evidence="6 10" id="KW-1133">Transmembrane helix</keyword>